<keyword evidence="3" id="KW-1185">Reference proteome</keyword>
<organism evidence="2 3">
    <name type="scientific">Chryseobacterium soli</name>
    <dbReference type="NCBI Taxonomy" id="445961"/>
    <lineage>
        <taxon>Bacteria</taxon>
        <taxon>Pseudomonadati</taxon>
        <taxon>Bacteroidota</taxon>
        <taxon>Flavobacteriia</taxon>
        <taxon>Flavobacteriales</taxon>
        <taxon>Weeksellaceae</taxon>
        <taxon>Chryseobacterium group</taxon>
        <taxon>Chryseobacterium</taxon>
    </lineage>
</organism>
<dbReference type="RefSeq" id="WP_034713941.1">
    <property type="nucleotide sequence ID" value="NZ_JPRH01000008.1"/>
</dbReference>
<sequence>MDFFQEQEYIKAKQKFDTGKIWEKLVKDYNNFTDEQLQQFYEQFEELENYGDKLRFWKDNGLSPMKLQYTFKLTIENHPKREIIVLSLHPLGNEEKKQYLKWLIEQCYKIYISDTTYDVDYNFETVSLEELKQRFQRLKGDTKNIEREISDTKQRIKSKCVDTDVYSYLTYRKREPNILSDLKIDGKDVVISLQYFAIQVAFVYDFLEYILFLEDCKINNRVPPLNMKLIPFTDKSFKAKENIDLKDLYDFLVTNEYIEDTGCDKFKNVFSEVIIKEEIKKEDKINWISRTRNNPNWQGLFVMIYFCCGEEIFNNNANADIEKKLDNCFTAPDHGFIRTDSFSRAGSNLIEKKFSIKLENVKNLYNYFN</sequence>
<dbReference type="STRING" id="445961.IW15_18100"/>
<dbReference type="Proteomes" id="UP000028705">
    <property type="component" value="Unassembled WGS sequence"/>
</dbReference>
<dbReference type="EMBL" id="JPRH01000008">
    <property type="protein sequence ID" value="KFF11069.1"/>
    <property type="molecule type" value="Genomic_DNA"/>
</dbReference>
<gene>
    <name evidence="2" type="ORF">IW15_18100</name>
</gene>
<comment type="caution">
    <text evidence="2">The sequence shown here is derived from an EMBL/GenBank/DDBJ whole genome shotgun (WGS) entry which is preliminary data.</text>
</comment>
<dbReference type="AlphaFoldDB" id="A0A086A305"/>
<keyword evidence="1" id="KW-0175">Coiled coil</keyword>
<reference evidence="2 3" key="1">
    <citation type="submission" date="2014-07" db="EMBL/GenBank/DDBJ databases">
        <title>Genome of Chryseobacterium soli DSM 19298.</title>
        <authorList>
            <person name="Stropko S.J."/>
            <person name="Pipes S.E."/>
            <person name="Newman J."/>
        </authorList>
    </citation>
    <scope>NUCLEOTIDE SEQUENCE [LARGE SCALE GENOMIC DNA]</scope>
    <source>
        <strain evidence="2 3">DSM 19298</strain>
    </source>
</reference>
<evidence type="ECO:0000313" key="3">
    <source>
        <dbReference type="Proteomes" id="UP000028705"/>
    </source>
</evidence>
<protein>
    <submittedName>
        <fullName evidence="2">Uncharacterized protein</fullName>
    </submittedName>
</protein>
<proteinExistence type="predicted"/>
<evidence type="ECO:0000313" key="2">
    <source>
        <dbReference type="EMBL" id="KFF11069.1"/>
    </source>
</evidence>
<feature type="coiled-coil region" evidence="1">
    <location>
        <begin position="128"/>
        <end position="155"/>
    </location>
</feature>
<name>A0A086A305_9FLAO</name>
<accession>A0A086A305</accession>
<evidence type="ECO:0000256" key="1">
    <source>
        <dbReference type="SAM" id="Coils"/>
    </source>
</evidence>